<dbReference type="InterPro" id="IPR027417">
    <property type="entry name" value="P-loop_NTPase"/>
</dbReference>
<dbReference type="SUPFAM" id="SSF52540">
    <property type="entry name" value="P-loop containing nucleoside triphosphate hydrolases"/>
    <property type="match status" value="1"/>
</dbReference>
<keyword evidence="2" id="KW-0547">Nucleotide-binding</keyword>
<evidence type="ECO:0000256" key="1">
    <source>
        <dbReference type="ARBA" id="ARBA00022448"/>
    </source>
</evidence>
<evidence type="ECO:0000313" key="5">
    <source>
        <dbReference type="EMBL" id="RYC15654.1"/>
    </source>
</evidence>
<comment type="caution">
    <text evidence="5">The sequence shown here is derived from an EMBL/GenBank/DDBJ whole genome shotgun (WGS) entry which is preliminary data.</text>
</comment>
<dbReference type="InterPro" id="IPR050093">
    <property type="entry name" value="ABC_SmlMolc_Importer"/>
</dbReference>
<reference evidence="5 6" key="1">
    <citation type="submission" date="2019-01" db="EMBL/GenBank/DDBJ databases">
        <authorList>
            <person name="Deng T."/>
        </authorList>
    </citation>
    <scope>NUCLEOTIDE SEQUENCE [LARGE SCALE GENOMIC DNA]</scope>
    <source>
        <strain evidence="5 6">F8825</strain>
    </source>
</reference>
<dbReference type="GO" id="GO:0016887">
    <property type="term" value="F:ATP hydrolysis activity"/>
    <property type="evidence" value="ECO:0007669"/>
    <property type="project" value="InterPro"/>
</dbReference>
<keyword evidence="6" id="KW-1185">Reference proteome</keyword>
<proteinExistence type="predicted"/>
<protein>
    <submittedName>
        <fullName evidence="5">ATP-binding cassette domain-containing protein</fullName>
    </submittedName>
</protein>
<dbReference type="InterPro" id="IPR003439">
    <property type="entry name" value="ABC_transporter-like_ATP-bd"/>
</dbReference>
<dbReference type="Pfam" id="PF00005">
    <property type="entry name" value="ABC_tran"/>
    <property type="match status" value="1"/>
</dbReference>
<dbReference type="OrthoDB" id="9802264at2"/>
<dbReference type="GO" id="GO:0005524">
    <property type="term" value="F:ATP binding"/>
    <property type="evidence" value="ECO:0007669"/>
    <property type="project" value="UniProtKB-KW"/>
</dbReference>
<dbReference type="PANTHER" id="PTHR42781">
    <property type="entry name" value="SPERMIDINE/PUTRESCINE IMPORT ATP-BINDING PROTEIN POTA"/>
    <property type="match status" value="1"/>
</dbReference>
<accession>A0A4Q2TF38</accession>
<sequence length="212" mass="22638">MNQLVLEEISIAAPDAPSSLISDLSLTVAPGEIVTIMGRSGIGKSTLLSFIGGHLGRGFSASGTVRIGGRDITDTPAEKRKIGILFQDDLLFPHLSVGDNLAFGLSANVKGRKERRRCVEQALKSAGLDGFADRDPATLSGGQRARVALMRTLLARPDALLLDEPFSTLDNGLREDIRQFVFAHGKDQRLPVLMVTHDEADAAAAGGRRLLL</sequence>
<feature type="domain" description="ABC transporter" evidence="4">
    <location>
        <begin position="4"/>
        <end position="212"/>
    </location>
</feature>
<keyword evidence="3 5" id="KW-0067">ATP-binding</keyword>
<evidence type="ECO:0000256" key="2">
    <source>
        <dbReference type="ARBA" id="ARBA00022741"/>
    </source>
</evidence>
<dbReference type="Gene3D" id="3.40.50.300">
    <property type="entry name" value="P-loop containing nucleotide triphosphate hydrolases"/>
    <property type="match status" value="1"/>
</dbReference>
<evidence type="ECO:0000313" key="6">
    <source>
        <dbReference type="Proteomes" id="UP000291088"/>
    </source>
</evidence>
<dbReference type="SMART" id="SM00382">
    <property type="entry name" value="AAA"/>
    <property type="match status" value="1"/>
</dbReference>
<gene>
    <name evidence="5" type="ORF">EUU22_08510</name>
</gene>
<dbReference type="RefSeq" id="WP_129331595.1">
    <property type="nucleotide sequence ID" value="NZ_SDVB01000191.1"/>
</dbReference>
<evidence type="ECO:0000256" key="3">
    <source>
        <dbReference type="ARBA" id="ARBA00022840"/>
    </source>
</evidence>
<dbReference type="PROSITE" id="PS50893">
    <property type="entry name" value="ABC_TRANSPORTER_2"/>
    <property type="match status" value="1"/>
</dbReference>
<dbReference type="PANTHER" id="PTHR42781:SF4">
    <property type="entry name" value="SPERMIDINE_PUTRESCINE IMPORT ATP-BINDING PROTEIN POTA"/>
    <property type="match status" value="1"/>
</dbReference>
<dbReference type="InterPro" id="IPR003593">
    <property type="entry name" value="AAA+_ATPase"/>
</dbReference>
<name>A0A4Q2TF38_9HYPH</name>
<dbReference type="AlphaFoldDB" id="A0A4Q2TF38"/>
<keyword evidence="1" id="KW-0813">Transport</keyword>
<organism evidence="5 6">
    <name type="scientific">Ciceribacter ferrooxidans</name>
    <dbReference type="NCBI Taxonomy" id="2509717"/>
    <lineage>
        <taxon>Bacteria</taxon>
        <taxon>Pseudomonadati</taxon>
        <taxon>Pseudomonadota</taxon>
        <taxon>Alphaproteobacteria</taxon>
        <taxon>Hyphomicrobiales</taxon>
        <taxon>Rhizobiaceae</taxon>
        <taxon>Ciceribacter</taxon>
    </lineage>
</organism>
<dbReference type="Proteomes" id="UP000291088">
    <property type="component" value="Unassembled WGS sequence"/>
</dbReference>
<evidence type="ECO:0000259" key="4">
    <source>
        <dbReference type="PROSITE" id="PS50893"/>
    </source>
</evidence>
<dbReference type="EMBL" id="SDVB01000191">
    <property type="protein sequence ID" value="RYC15654.1"/>
    <property type="molecule type" value="Genomic_DNA"/>
</dbReference>